<evidence type="ECO:0000256" key="6">
    <source>
        <dbReference type="SAM" id="MobiDB-lite"/>
    </source>
</evidence>
<keyword evidence="3" id="KW-0805">Transcription regulation</keyword>
<evidence type="ECO:0000256" key="4">
    <source>
        <dbReference type="ARBA" id="ARBA00023163"/>
    </source>
</evidence>
<comment type="subcellular location">
    <subcellularLocation>
        <location evidence="1">Nucleus</location>
    </subcellularLocation>
</comment>
<sequence>MSLTYEPSKIQVQALATSISKRLLNDSDSGLLVNIAPIGRQAKRHAQQINYSEDFIDDFEFEDSPSATFGNKNISEEKKNQIESQKYSLARNTKEIPQLEDENLFKNLKNEKDVLIPIKLNLENNSSHKLVDFFMWNLTNPIITPTQFAEILVNDLELPTQMITQITESIQNQIEEYKYVSNLNFPNNNSCNVIIDLQFNLNNQLFEDKFELNLNQNEITPELFADIVVSDLGLSLEFKTAIAHSLHEIIIKVKKEILEGSFNNEVHNFHFNKGIKISNCLRIFTEVSVSNGNDHWEPIIEILSAAEIEKRDAERIRNQRRLKRENNKNFEETGRRGRPRKYVD</sequence>
<keyword evidence="5" id="KW-0539">Nucleus</keyword>
<protein>
    <recommendedName>
        <fullName evidence="9">Chromatin structure-remodeling complex subunit SFH1</fullName>
    </recommendedName>
</protein>
<evidence type="ECO:0000256" key="5">
    <source>
        <dbReference type="ARBA" id="ARBA00023242"/>
    </source>
</evidence>
<dbReference type="AlphaFoldDB" id="A0A9W4TU36"/>
<name>A0A9W4TU36_9ASCO</name>
<dbReference type="OrthoDB" id="10258327at2759"/>
<feature type="compositionally biased region" description="Basic and acidic residues" evidence="6">
    <location>
        <begin position="324"/>
        <end position="344"/>
    </location>
</feature>
<comment type="caution">
    <text evidence="7">The sequence shown here is derived from an EMBL/GenBank/DDBJ whole genome shotgun (WGS) entry which is preliminary data.</text>
</comment>
<dbReference type="GO" id="GO:0000228">
    <property type="term" value="C:nuclear chromosome"/>
    <property type="evidence" value="ECO:0007669"/>
    <property type="project" value="InterPro"/>
</dbReference>
<dbReference type="InterPro" id="IPR006939">
    <property type="entry name" value="SNF5"/>
</dbReference>
<evidence type="ECO:0000256" key="3">
    <source>
        <dbReference type="ARBA" id="ARBA00023015"/>
    </source>
</evidence>
<keyword evidence="8" id="KW-1185">Reference proteome</keyword>
<dbReference type="Pfam" id="PF04855">
    <property type="entry name" value="SNF5"/>
    <property type="match status" value="1"/>
</dbReference>
<dbReference type="PANTHER" id="PTHR10019">
    <property type="entry name" value="SNF5"/>
    <property type="match status" value="1"/>
</dbReference>
<gene>
    <name evidence="7" type="ORF">CANVERA_P1583</name>
</gene>
<organism evidence="7 8">
    <name type="scientific">Candida verbasci</name>
    <dbReference type="NCBI Taxonomy" id="1227364"/>
    <lineage>
        <taxon>Eukaryota</taxon>
        <taxon>Fungi</taxon>
        <taxon>Dikarya</taxon>
        <taxon>Ascomycota</taxon>
        <taxon>Saccharomycotina</taxon>
        <taxon>Pichiomycetes</taxon>
        <taxon>Debaryomycetaceae</taxon>
        <taxon>Candida/Lodderomyces clade</taxon>
        <taxon>Candida</taxon>
    </lineage>
</organism>
<dbReference type="EMBL" id="CANTUO010000001">
    <property type="protein sequence ID" value="CAI5757066.1"/>
    <property type="molecule type" value="Genomic_DNA"/>
</dbReference>
<comment type="similarity">
    <text evidence="2">Belongs to the SNF5 family.</text>
</comment>
<reference evidence="7" key="1">
    <citation type="submission" date="2022-12" db="EMBL/GenBank/DDBJ databases">
        <authorList>
            <person name="Brejova B."/>
        </authorList>
    </citation>
    <scope>NUCLEOTIDE SEQUENCE</scope>
</reference>
<feature type="region of interest" description="Disordered" evidence="6">
    <location>
        <begin position="319"/>
        <end position="344"/>
    </location>
</feature>
<evidence type="ECO:0000313" key="8">
    <source>
        <dbReference type="Proteomes" id="UP001152885"/>
    </source>
</evidence>
<proteinExistence type="inferred from homology"/>
<evidence type="ECO:0000256" key="2">
    <source>
        <dbReference type="ARBA" id="ARBA00010239"/>
    </source>
</evidence>
<dbReference type="Proteomes" id="UP001152885">
    <property type="component" value="Unassembled WGS sequence"/>
</dbReference>
<evidence type="ECO:0008006" key="9">
    <source>
        <dbReference type="Google" id="ProtNLM"/>
    </source>
</evidence>
<accession>A0A9W4TU36</accession>
<dbReference type="GO" id="GO:0006338">
    <property type="term" value="P:chromatin remodeling"/>
    <property type="evidence" value="ECO:0007669"/>
    <property type="project" value="InterPro"/>
</dbReference>
<evidence type="ECO:0000256" key="1">
    <source>
        <dbReference type="ARBA" id="ARBA00004123"/>
    </source>
</evidence>
<keyword evidence="4" id="KW-0804">Transcription</keyword>
<evidence type="ECO:0000313" key="7">
    <source>
        <dbReference type="EMBL" id="CAI5757066.1"/>
    </source>
</evidence>